<keyword evidence="3" id="KW-1185">Reference proteome</keyword>
<gene>
    <name evidence="2" type="ORF">EAH73_19445</name>
</gene>
<organism evidence="2 3">
    <name type="scientific">Hymenobacter nivis</name>
    <dbReference type="NCBI Taxonomy" id="1850093"/>
    <lineage>
        <taxon>Bacteria</taxon>
        <taxon>Pseudomonadati</taxon>
        <taxon>Bacteroidota</taxon>
        <taxon>Cytophagia</taxon>
        <taxon>Cytophagales</taxon>
        <taxon>Hymenobacteraceae</taxon>
        <taxon>Hymenobacter</taxon>
    </lineage>
</organism>
<accession>A0A502GKP0</accession>
<sequence>MAPRTEPHAEPRPQIRAPASPGASSYVRAGVKRFFLFFLLAGALAVGAAQAQPGSPAPARVWDTNRNVWLCYFSDANVYRRWGLHTEFQYRRTNGLQDPQQYFYRTGVNYAASEKVLLTAGYTYLLSLPYGDYPDPGRTGERRLYEKVEIDQAAGRLALAHRYIQDQRWLRPEGQAKFDFQHRSRYRLQLKFPLNRTKIEPGALYALASDEIFVSYGHNAPNFFNQNRLYGGLGYRLTAALAVEASYLNQVVSHDDNVVYEDNRTVQVSLYFNPDFRPASQR</sequence>
<evidence type="ECO:0000256" key="1">
    <source>
        <dbReference type="SAM" id="MobiDB-lite"/>
    </source>
</evidence>
<dbReference type="InterPro" id="IPR019619">
    <property type="entry name" value="DUF2490"/>
</dbReference>
<feature type="region of interest" description="Disordered" evidence="1">
    <location>
        <begin position="1"/>
        <end position="22"/>
    </location>
</feature>
<feature type="compositionally biased region" description="Basic and acidic residues" evidence="1">
    <location>
        <begin position="1"/>
        <end position="13"/>
    </location>
</feature>
<reference evidence="2 3" key="1">
    <citation type="journal article" date="2019" name="Environ. Microbiol.">
        <title>Species interactions and distinct microbial communities in high Arctic permafrost affected cryosols are associated with the CH4 and CO2 gas fluxes.</title>
        <authorList>
            <person name="Altshuler I."/>
            <person name="Hamel J."/>
            <person name="Turney S."/>
            <person name="Magnuson E."/>
            <person name="Levesque R."/>
            <person name="Greer C."/>
            <person name="Whyte L.G."/>
        </authorList>
    </citation>
    <scope>NUCLEOTIDE SEQUENCE [LARGE SCALE GENOMIC DNA]</scope>
    <source>
        <strain evidence="2 3">S9.2P</strain>
    </source>
</reference>
<evidence type="ECO:0000313" key="3">
    <source>
        <dbReference type="Proteomes" id="UP000317646"/>
    </source>
</evidence>
<dbReference type="Pfam" id="PF10677">
    <property type="entry name" value="DUF2490"/>
    <property type="match status" value="1"/>
</dbReference>
<dbReference type="EMBL" id="RCYZ01000009">
    <property type="protein sequence ID" value="TPG62371.1"/>
    <property type="molecule type" value="Genomic_DNA"/>
</dbReference>
<dbReference type="Proteomes" id="UP000317646">
    <property type="component" value="Unassembled WGS sequence"/>
</dbReference>
<proteinExistence type="predicted"/>
<evidence type="ECO:0000313" key="2">
    <source>
        <dbReference type="EMBL" id="TPG62371.1"/>
    </source>
</evidence>
<comment type="caution">
    <text evidence="2">The sequence shown here is derived from an EMBL/GenBank/DDBJ whole genome shotgun (WGS) entry which is preliminary data.</text>
</comment>
<protein>
    <submittedName>
        <fullName evidence="2">DUF2490 domain-containing protein</fullName>
    </submittedName>
</protein>
<dbReference type="AlphaFoldDB" id="A0A502GKP0"/>
<name>A0A502GKP0_9BACT</name>